<feature type="compositionally biased region" description="Pro residues" evidence="1">
    <location>
        <begin position="132"/>
        <end position="144"/>
    </location>
</feature>
<dbReference type="Proteomes" id="UP000192319">
    <property type="component" value="Unassembled WGS sequence"/>
</dbReference>
<comment type="caution">
    <text evidence="3">The sequence shown here is derived from an EMBL/GenBank/DDBJ whole genome shotgun (WGS) entry which is preliminary data.</text>
</comment>
<reference evidence="3" key="3">
    <citation type="journal article" date="2022" name="BMC Genomics">
        <title>Comparative genome analysis of mycobacteria focusing on tRNA and non-coding RNA.</title>
        <authorList>
            <person name="Behra P.R.K."/>
            <person name="Pettersson B.M.F."/>
            <person name="Ramesh M."/>
            <person name="Das S."/>
            <person name="Dasgupta S."/>
            <person name="Kirsebom L.A."/>
        </authorList>
    </citation>
    <scope>NUCLEOTIDE SEQUENCE</scope>
    <source>
        <strain evidence="3">CCUG 55640</strain>
    </source>
</reference>
<protein>
    <submittedName>
        <fullName evidence="3">Nuclear transport factor 2 family protein</fullName>
    </submittedName>
</protein>
<dbReference type="AlphaFoldDB" id="A0AA41XMY9"/>
<reference evidence="4 5" key="1">
    <citation type="submission" date="2017-02" db="EMBL/GenBank/DDBJ databases">
        <title>The new phylogeny of genus Mycobacterium.</title>
        <authorList>
            <person name="Tortoli E."/>
            <person name="Trovato A."/>
            <person name="Cirillo D.M."/>
        </authorList>
    </citation>
    <scope>NUCLEOTIDE SEQUENCE [LARGE SCALE GENOMIC DNA]</scope>
    <source>
        <strain evidence="4 5">DSM 45230</strain>
    </source>
</reference>
<dbReference type="Proteomes" id="UP001141650">
    <property type="component" value="Unassembled WGS sequence"/>
</dbReference>
<evidence type="ECO:0000313" key="4">
    <source>
        <dbReference type="EMBL" id="OQZ89308.1"/>
    </source>
</evidence>
<evidence type="ECO:0000313" key="6">
    <source>
        <dbReference type="Proteomes" id="UP001141650"/>
    </source>
</evidence>
<dbReference type="Gene3D" id="3.10.450.50">
    <property type="match status" value="1"/>
</dbReference>
<name>A0AA41XMY9_9MYCO</name>
<evidence type="ECO:0000259" key="2">
    <source>
        <dbReference type="Pfam" id="PF12680"/>
    </source>
</evidence>
<reference evidence="3" key="2">
    <citation type="submission" date="2020-07" db="EMBL/GenBank/DDBJ databases">
        <authorList>
            <person name="Pettersson B.M.F."/>
            <person name="Behra P.R.K."/>
            <person name="Ramesh M."/>
            <person name="Das S."/>
            <person name="Dasgupta S."/>
            <person name="Kirsebom L.A."/>
        </authorList>
    </citation>
    <scope>NUCLEOTIDE SEQUENCE</scope>
    <source>
        <strain evidence="3">CCUG 55640</strain>
    </source>
</reference>
<keyword evidence="5" id="KW-1185">Reference proteome</keyword>
<proteinExistence type="predicted"/>
<evidence type="ECO:0000313" key="3">
    <source>
        <dbReference type="EMBL" id="MCV7378996.1"/>
    </source>
</evidence>
<dbReference type="RefSeq" id="WP_083139305.1">
    <property type="nucleotide sequence ID" value="NZ_JACKVH010000012.1"/>
</dbReference>
<feature type="region of interest" description="Disordered" evidence="1">
    <location>
        <begin position="123"/>
        <end position="151"/>
    </location>
</feature>
<sequence>MSPHPFRAAVESGELAGIGAVFAEDAVLNSPVAHRPYHGRGAIAAIIAAVGEVLEGFRFEKELPAGRDHALVFGATVDGLRIQGCDFVHTRGDGLIDEITVMVRPLKAATVFAEKMRAALGGQTSAAGGPAGKPPAPQRLPKPPRSASDGC</sequence>
<evidence type="ECO:0000256" key="1">
    <source>
        <dbReference type="SAM" id="MobiDB-lite"/>
    </source>
</evidence>
<dbReference type="InterPro" id="IPR032710">
    <property type="entry name" value="NTF2-like_dom_sf"/>
</dbReference>
<dbReference type="EMBL" id="MVHD01000035">
    <property type="protein sequence ID" value="OQZ89308.1"/>
    <property type="molecule type" value="Genomic_DNA"/>
</dbReference>
<feature type="domain" description="SnoaL-like" evidence="2">
    <location>
        <begin position="6"/>
        <end position="98"/>
    </location>
</feature>
<organism evidence="3 6">
    <name type="scientific">Mycobacterium alsense</name>
    <dbReference type="NCBI Taxonomy" id="324058"/>
    <lineage>
        <taxon>Bacteria</taxon>
        <taxon>Bacillati</taxon>
        <taxon>Actinomycetota</taxon>
        <taxon>Actinomycetes</taxon>
        <taxon>Mycobacteriales</taxon>
        <taxon>Mycobacteriaceae</taxon>
        <taxon>Mycobacterium</taxon>
    </lineage>
</organism>
<dbReference type="SUPFAM" id="SSF54427">
    <property type="entry name" value="NTF2-like"/>
    <property type="match status" value="1"/>
</dbReference>
<dbReference type="EMBL" id="JACKVH010000012">
    <property type="protein sequence ID" value="MCV7378996.1"/>
    <property type="molecule type" value="Genomic_DNA"/>
</dbReference>
<evidence type="ECO:0000313" key="5">
    <source>
        <dbReference type="Proteomes" id="UP000192319"/>
    </source>
</evidence>
<dbReference type="Pfam" id="PF12680">
    <property type="entry name" value="SnoaL_2"/>
    <property type="match status" value="1"/>
</dbReference>
<accession>A0AA41XMY9</accession>
<dbReference type="InterPro" id="IPR037401">
    <property type="entry name" value="SnoaL-like"/>
</dbReference>
<gene>
    <name evidence="4" type="ORF">BST11_18330</name>
    <name evidence="3" type="ORF">H7K38_10050</name>
</gene>